<dbReference type="SUPFAM" id="SSF55447">
    <property type="entry name" value="CO dehydrogenase flavoprotein C-terminal domain-like"/>
    <property type="match status" value="1"/>
</dbReference>
<dbReference type="InterPro" id="IPR036683">
    <property type="entry name" value="CO_DH_flav_C_dom_sf"/>
</dbReference>
<dbReference type="Gene3D" id="1.10.1060.10">
    <property type="entry name" value="Alpha-helical ferredoxin"/>
    <property type="match status" value="1"/>
</dbReference>
<dbReference type="PANTHER" id="PTHR42659">
    <property type="entry name" value="XANTHINE DEHYDROGENASE SUBUNIT C-RELATED"/>
    <property type="match status" value="1"/>
</dbReference>
<dbReference type="Gene3D" id="3.50.50.60">
    <property type="entry name" value="FAD/NAD(P)-binding domain"/>
    <property type="match status" value="2"/>
</dbReference>
<sequence length="788" mass="85970">MKHFKYQTPGSYEEAGKIMQENRGGKAAVMAGGTDLLGVLKGELLEKYPETVVALRDIPDTEYIKQEDGMVKIGAMTRLEAIEKDPFLKENMTAVSQAAYSVASPLIRNRATIGGNLCQDVRCWFYRFPDQAGGTLDCLRKGGHECYAIRGDNRYHSVFGGMKAGITPCSAECPANTDIPAYMACYRAGDMDGAAKILMQANPFPMMTSRVCAHTCQTKCNRCSTDESVAIHSVERVVGDYIMEHADRFYPAPEKETGKKIALVGAGPAGMTAAYYLRRAGHDVTVYEALEEPGGCLMYAIPNFRLPKSYVRFVVKRMEEMGVKFLCNCKLGENVKISDLTDSFDKVFIATGAWKRPVLGFDGEEFTEFGLQFLVDVNKWVNSKVRNNVLVVGGGNVSMDVAITAKRLGAKSVTLCCLEQRDEMPASAEEIARAEEEGIEIRNGWGPQRALYEGEKLNGMVLKACTALRDETGRFNPSYDESNTMTIEADSILLATGQRVDLSFLENELDLALNRGLISVEEETQKSSDPKVYAGGDAVTGPTTVIKAIASGRRAAEAINNEMGVGNPVKTTQTGFLHFAEGTAQLKKANNGHDLSAEERSLDKEDSFTLTAEEGLAEAKRCMNCGCYSVNASDLSPVMVMMDANIKTSCGRLIPAEEFFCSNLKAYANLEEGELITEIDLPVKEGYVSGYEKLRLRPSIDFAMTSLAWSYKMAGGKIEDARLVLGAVAPVPVRLAAVEELLKGKAPSEELASEAAELAVKGAEGIGHNEYKIDEIKVFVKRLVEAMA</sequence>
<dbReference type="InterPro" id="IPR016167">
    <property type="entry name" value="FAD-bd_PCMH_sub1"/>
</dbReference>
<dbReference type="SMART" id="SM01092">
    <property type="entry name" value="CO_deh_flav_C"/>
    <property type="match status" value="1"/>
</dbReference>
<dbReference type="Pfam" id="PF14691">
    <property type="entry name" value="Fer4_20"/>
    <property type="match status" value="1"/>
</dbReference>
<dbReference type="InterPro" id="IPR028261">
    <property type="entry name" value="DPD_II"/>
</dbReference>
<evidence type="ECO:0000313" key="4">
    <source>
        <dbReference type="EMBL" id="MCC2255392.1"/>
    </source>
</evidence>
<keyword evidence="1" id="KW-0285">Flavoprotein</keyword>
<dbReference type="Gene3D" id="3.30.43.10">
    <property type="entry name" value="Uridine Diphospho-n-acetylenolpyruvylglucosamine Reductase, domain 2"/>
    <property type="match status" value="1"/>
</dbReference>
<dbReference type="InterPro" id="IPR036188">
    <property type="entry name" value="FAD/NAD-bd_sf"/>
</dbReference>
<gene>
    <name evidence="4" type="ORF">LKD70_13365</name>
</gene>
<dbReference type="InterPro" id="IPR036318">
    <property type="entry name" value="FAD-bd_PCMH-like_sf"/>
</dbReference>
<organism evidence="4 5">
    <name type="scientific">Ruminococcus turbiniformis</name>
    <dbReference type="NCBI Taxonomy" id="2881258"/>
    <lineage>
        <taxon>Bacteria</taxon>
        <taxon>Bacillati</taxon>
        <taxon>Bacillota</taxon>
        <taxon>Clostridia</taxon>
        <taxon>Eubacteriales</taxon>
        <taxon>Oscillospiraceae</taxon>
        <taxon>Ruminococcus</taxon>
    </lineage>
</organism>
<dbReference type="Pfam" id="PF00941">
    <property type="entry name" value="FAD_binding_5"/>
    <property type="match status" value="1"/>
</dbReference>
<dbReference type="Gene3D" id="3.30.390.50">
    <property type="entry name" value="CO dehydrogenase flavoprotein, C-terminal domain"/>
    <property type="match status" value="1"/>
</dbReference>
<dbReference type="PRINTS" id="PR00419">
    <property type="entry name" value="ADXRDTASE"/>
</dbReference>
<dbReference type="RefSeq" id="WP_227708465.1">
    <property type="nucleotide sequence ID" value="NZ_JAJEQX010000026.1"/>
</dbReference>
<evidence type="ECO:0000256" key="1">
    <source>
        <dbReference type="ARBA" id="ARBA00022630"/>
    </source>
</evidence>
<dbReference type="SUPFAM" id="SSF56176">
    <property type="entry name" value="FAD-binding/transporter-associated domain-like"/>
    <property type="match status" value="1"/>
</dbReference>
<dbReference type="Gene3D" id="3.30.465.10">
    <property type="match status" value="1"/>
</dbReference>
<accession>A0ABS8FZK6</accession>
<dbReference type="Pfam" id="PF03450">
    <property type="entry name" value="CO_deh_flav_C"/>
    <property type="match status" value="1"/>
</dbReference>
<dbReference type="InterPro" id="IPR005107">
    <property type="entry name" value="CO_DH_flav_C"/>
</dbReference>
<dbReference type="InterPro" id="IPR002346">
    <property type="entry name" value="Mopterin_DH_FAD-bd"/>
</dbReference>
<dbReference type="PROSITE" id="PS51387">
    <property type="entry name" value="FAD_PCMH"/>
    <property type="match status" value="1"/>
</dbReference>
<dbReference type="InterPro" id="IPR051312">
    <property type="entry name" value="Diverse_Substr_Oxidored"/>
</dbReference>
<feature type="domain" description="FAD-binding PCMH-type" evidence="3">
    <location>
        <begin position="1"/>
        <end position="176"/>
    </location>
</feature>
<keyword evidence="2" id="KW-0560">Oxidoreductase</keyword>
<dbReference type="InterPro" id="IPR023753">
    <property type="entry name" value="FAD/NAD-binding_dom"/>
</dbReference>
<dbReference type="InterPro" id="IPR009051">
    <property type="entry name" value="Helical_ferredxn"/>
</dbReference>
<comment type="caution">
    <text evidence="4">The sequence shown here is derived from an EMBL/GenBank/DDBJ whole genome shotgun (WGS) entry which is preliminary data.</text>
</comment>
<reference evidence="4 5" key="1">
    <citation type="submission" date="2021-10" db="EMBL/GenBank/DDBJ databases">
        <title>Anaerobic single-cell dispensing facilitates the cultivation of human gut bacteria.</title>
        <authorList>
            <person name="Afrizal A."/>
        </authorList>
    </citation>
    <scope>NUCLEOTIDE SEQUENCE [LARGE SCALE GENOMIC DNA]</scope>
    <source>
        <strain evidence="4 5">CLA-AA-H200</strain>
    </source>
</reference>
<evidence type="ECO:0000259" key="3">
    <source>
        <dbReference type="PROSITE" id="PS51387"/>
    </source>
</evidence>
<evidence type="ECO:0000256" key="2">
    <source>
        <dbReference type="ARBA" id="ARBA00023002"/>
    </source>
</evidence>
<dbReference type="InterPro" id="IPR016169">
    <property type="entry name" value="FAD-bd_PCMH_sub2"/>
</dbReference>
<protein>
    <submittedName>
        <fullName evidence="4">FAD-dependent oxidoreductase</fullName>
    </submittedName>
</protein>
<dbReference type="EMBL" id="JAJEQX010000026">
    <property type="protein sequence ID" value="MCC2255392.1"/>
    <property type="molecule type" value="Genomic_DNA"/>
</dbReference>
<dbReference type="Proteomes" id="UP001198151">
    <property type="component" value="Unassembled WGS sequence"/>
</dbReference>
<dbReference type="PANTHER" id="PTHR42659:SF9">
    <property type="entry name" value="XANTHINE DEHYDROGENASE FAD-BINDING SUBUNIT XDHB-RELATED"/>
    <property type="match status" value="1"/>
</dbReference>
<dbReference type="Pfam" id="PF07992">
    <property type="entry name" value="Pyr_redox_2"/>
    <property type="match status" value="1"/>
</dbReference>
<dbReference type="InterPro" id="IPR016166">
    <property type="entry name" value="FAD-bd_PCMH"/>
</dbReference>
<name>A0ABS8FZK6_9FIRM</name>
<dbReference type="SUPFAM" id="SSF51971">
    <property type="entry name" value="Nucleotide-binding domain"/>
    <property type="match status" value="1"/>
</dbReference>
<keyword evidence="5" id="KW-1185">Reference proteome</keyword>
<proteinExistence type="predicted"/>
<evidence type="ECO:0000313" key="5">
    <source>
        <dbReference type="Proteomes" id="UP001198151"/>
    </source>
</evidence>